<dbReference type="EMBL" id="CALTRL010004612">
    <property type="protein sequence ID" value="CAH7683319.1"/>
    <property type="molecule type" value="Genomic_DNA"/>
</dbReference>
<dbReference type="PANTHER" id="PTHR39214">
    <property type="entry name" value="MICROBODY (PEROXISOME) BIOGENESIS PROTEIN PEROXIN 8 (EUROFUNG)"/>
    <property type="match status" value="1"/>
</dbReference>
<gene>
    <name evidence="1" type="ORF">PPACK8108_LOCUS16771</name>
</gene>
<dbReference type="InterPro" id="IPR055334">
    <property type="entry name" value="PEX8-like"/>
</dbReference>
<name>A0AAV0BBZ3_PHAPC</name>
<comment type="caution">
    <text evidence="1">The sequence shown here is derived from an EMBL/GenBank/DDBJ whole genome shotgun (WGS) entry which is preliminary data.</text>
</comment>
<accession>A0AAV0BBZ3</accession>
<dbReference type="Proteomes" id="UP001153365">
    <property type="component" value="Unassembled WGS sequence"/>
</dbReference>
<dbReference type="SUPFAM" id="SSF48371">
    <property type="entry name" value="ARM repeat"/>
    <property type="match status" value="1"/>
</dbReference>
<organism evidence="1 2">
    <name type="scientific">Phakopsora pachyrhizi</name>
    <name type="common">Asian soybean rust disease fungus</name>
    <dbReference type="NCBI Taxonomy" id="170000"/>
    <lineage>
        <taxon>Eukaryota</taxon>
        <taxon>Fungi</taxon>
        <taxon>Dikarya</taxon>
        <taxon>Basidiomycota</taxon>
        <taxon>Pucciniomycotina</taxon>
        <taxon>Pucciniomycetes</taxon>
        <taxon>Pucciniales</taxon>
        <taxon>Phakopsoraceae</taxon>
        <taxon>Phakopsora</taxon>
    </lineage>
</organism>
<proteinExistence type="predicted"/>
<sequence>MSTSLSGSASDLAYLELISELLAPANLSSDQAAIDLDRLQLLFVQATSHSKNQLVSQVIRTLHNSPGIWSRVGVLSGNPLNQLGPPSLRSSKFFYITLSRSILFRSDVIKRNCGNGCRARYRLRLFVEALKDGLRDEDGSGGLTLRRLTILSALLSSIDVLKESHGPIILLGSSLSSRTQDEFLIALNKFFDPSHSPNSYVKSSQVHEDDDHTQALVWLVSQVIPSLDPSKLRDSTGGDHLIRLLSAHLNQIVFRKDLIGSLQTCLVLSQDSINLSNHTKASEALKLFINDPLLSVVRDISSSLSKIIENETRPVASLEALSSVFELTEEIRSKWEMVAEEAEWGQLPPLEAKPTESSGGANHRDELKMWLNCLFLSVVAITGGVANRIYLGSSSGSSPSKAHSLDFLRLALLALRSLHFVAIRFPPGSLPTHRNAFITLTGLLRRYETQLPQLIKQFHPPFIGEIDKNPVRRAGALYYFDVVEQLAPSLTNTYLRSYALPAIKPYLTHPLGGESAHAAVIGLLPQLDHESINEFGDLYFNLITSDSVKLYLNESQIRLAFQTLIKAANGVGNTSLSRWFSDLILSLNKLDVKSQHRIRTVEFLVDIIQIAEPAMIIDTKSEKLERVWGVLRSVEEVKIFFEGISEVEDRNGVVKWWLEKRKLSLSNSHL</sequence>
<dbReference type="AlphaFoldDB" id="A0AAV0BBZ3"/>
<evidence type="ECO:0000313" key="2">
    <source>
        <dbReference type="Proteomes" id="UP001153365"/>
    </source>
</evidence>
<evidence type="ECO:0000313" key="1">
    <source>
        <dbReference type="EMBL" id="CAH7683319.1"/>
    </source>
</evidence>
<dbReference type="InterPro" id="IPR016024">
    <property type="entry name" value="ARM-type_fold"/>
</dbReference>
<protein>
    <submittedName>
        <fullName evidence="1">Expressed protein</fullName>
    </submittedName>
</protein>
<keyword evidence="2" id="KW-1185">Reference proteome</keyword>
<reference evidence="1" key="1">
    <citation type="submission" date="2022-06" db="EMBL/GenBank/DDBJ databases">
        <authorList>
            <consortium name="SYNGENTA / RWTH Aachen University"/>
        </authorList>
    </citation>
    <scope>NUCLEOTIDE SEQUENCE</scope>
</reference>
<dbReference type="PANTHER" id="PTHR39214:SF1">
    <property type="entry name" value="MICROBODY (PEROXISOME) BIOGENESIS PROTEIN PEROXIN 8 (EUROFUNG)"/>
    <property type="match status" value="1"/>
</dbReference>